<keyword evidence="3" id="KW-0813">Transport</keyword>
<evidence type="ECO:0000256" key="8">
    <source>
        <dbReference type="ARBA" id="ARBA00023136"/>
    </source>
</evidence>
<dbReference type="SMART" id="SM00175">
    <property type="entry name" value="RAB"/>
    <property type="match status" value="1"/>
</dbReference>
<keyword evidence="5" id="KW-0547">Nucleotide-binding</keyword>
<evidence type="ECO:0000256" key="10">
    <source>
        <dbReference type="ARBA" id="ARBA00023289"/>
    </source>
</evidence>
<keyword evidence="7" id="KW-0342">GTP-binding</keyword>
<dbReference type="CDD" id="cd01863">
    <property type="entry name" value="Rab18"/>
    <property type="match status" value="1"/>
</dbReference>
<dbReference type="GO" id="GO:0003924">
    <property type="term" value="F:GTPase activity"/>
    <property type="evidence" value="ECO:0007669"/>
    <property type="project" value="InterPro"/>
</dbReference>
<dbReference type="GO" id="GO:0005525">
    <property type="term" value="F:GTP binding"/>
    <property type="evidence" value="ECO:0007669"/>
    <property type="project" value="UniProtKB-KW"/>
</dbReference>
<dbReference type="FunFam" id="3.40.50.300:FF:000456">
    <property type="entry name" value="Ras-related protein RABC1"/>
    <property type="match status" value="1"/>
</dbReference>
<dbReference type="Gene3D" id="3.40.50.300">
    <property type="entry name" value="P-loop containing nucleotide triphosphate hydrolases"/>
    <property type="match status" value="1"/>
</dbReference>
<evidence type="ECO:0000256" key="7">
    <source>
        <dbReference type="ARBA" id="ARBA00023134"/>
    </source>
</evidence>
<evidence type="ECO:0000256" key="6">
    <source>
        <dbReference type="ARBA" id="ARBA00022927"/>
    </source>
</evidence>
<dbReference type="SUPFAM" id="SSF52540">
    <property type="entry name" value="P-loop containing nucleoside triphosphate hydrolases"/>
    <property type="match status" value="1"/>
</dbReference>
<dbReference type="InterPro" id="IPR027417">
    <property type="entry name" value="P-loop_NTPase"/>
</dbReference>
<dbReference type="OMA" id="MWAKEVE"/>
<evidence type="ECO:0000256" key="9">
    <source>
        <dbReference type="ARBA" id="ARBA00023288"/>
    </source>
</evidence>
<evidence type="ECO:0000256" key="3">
    <source>
        <dbReference type="ARBA" id="ARBA00022448"/>
    </source>
</evidence>
<keyword evidence="13" id="KW-1185">Reference proteome</keyword>
<keyword evidence="9" id="KW-0449">Lipoprotein</keyword>
<evidence type="ECO:0000313" key="13">
    <source>
        <dbReference type="Proteomes" id="UP000594263"/>
    </source>
</evidence>
<dbReference type="NCBIfam" id="TIGR00231">
    <property type="entry name" value="small_GTP"/>
    <property type="match status" value="1"/>
</dbReference>
<dbReference type="InterPro" id="IPR005225">
    <property type="entry name" value="Small_GTP-bd"/>
</dbReference>
<evidence type="ECO:0000256" key="2">
    <source>
        <dbReference type="ARBA" id="ARBA00006270"/>
    </source>
</evidence>
<dbReference type="EnsemblPlants" id="Kaladp0008s0914.1.v1.1">
    <property type="protein sequence ID" value="Kaladp0008s0914.1.v1.1"/>
    <property type="gene ID" value="Kaladp0008s0914.v1.1"/>
</dbReference>
<dbReference type="AlphaFoldDB" id="A0A7N0REJ8"/>
<keyword evidence="8" id="KW-0472">Membrane</keyword>
<proteinExistence type="inferred from homology"/>
<evidence type="ECO:0000256" key="11">
    <source>
        <dbReference type="ARBA" id="ARBA00060176"/>
    </source>
</evidence>
<dbReference type="SMART" id="SM00176">
    <property type="entry name" value="RAN"/>
    <property type="match status" value="1"/>
</dbReference>
<name>A0A7N0REJ8_KALFE</name>
<dbReference type="PROSITE" id="PS51419">
    <property type="entry name" value="RAB"/>
    <property type="match status" value="1"/>
</dbReference>
<dbReference type="SMART" id="SM00173">
    <property type="entry name" value="RAS"/>
    <property type="match status" value="1"/>
</dbReference>
<dbReference type="Gramene" id="Kaladp0008s0914.1.v1.1">
    <property type="protein sequence ID" value="Kaladp0008s0914.1.v1.1"/>
    <property type="gene ID" value="Kaladp0008s0914.v1.1"/>
</dbReference>
<dbReference type="PROSITE" id="PS51421">
    <property type="entry name" value="RAS"/>
    <property type="match status" value="1"/>
</dbReference>
<dbReference type="InterPro" id="IPR050227">
    <property type="entry name" value="Rab"/>
</dbReference>
<dbReference type="PROSITE" id="PS51420">
    <property type="entry name" value="RHO"/>
    <property type="match status" value="1"/>
</dbReference>
<keyword evidence="10" id="KW-0636">Prenylation</keyword>
<keyword evidence="4" id="KW-1003">Cell membrane</keyword>
<evidence type="ECO:0000256" key="5">
    <source>
        <dbReference type="ARBA" id="ARBA00022741"/>
    </source>
</evidence>
<sequence length="217" mass="24513">MTTTSPPERRMNSGSYDYSFKILLIGDSAVGKSSLLCSFISNCVVQDLTPTIGVDFKIKHLTAQGKRMKLTIWDTAGQERFGTLISSYYRGAHGIILVYDVTRRETFMNLAKTWAKEVERFSTNHECVKILVGNKVDKNSEREVTREEGMALAAEHKCLFFECSAKTTENVHQCFRELILKILEVPALVEHGSAVVKRQILKQKEYQASKRHNGCCA</sequence>
<comment type="subcellular location">
    <subcellularLocation>
        <location evidence="1">Cell membrane</location>
        <topology evidence="1">Lipid-anchor</topology>
        <orientation evidence="1">Cytoplasmic side</orientation>
    </subcellularLocation>
</comment>
<keyword evidence="6" id="KW-0653">Protein transport</keyword>
<reference evidence="12" key="1">
    <citation type="submission" date="2021-01" db="UniProtKB">
        <authorList>
            <consortium name="EnsemblPlants"/>
        </authorList>
    </citation>
    <scope>IDENTIFICATION</scope>
</reference>
<accession>A0A7N0REJ8</accession>
<evidence type="ECO:0000256" key="4">
    <source>
        <dbReference type="ARBA" id="ARBA00022475"/>
    </source>
</evidence>
<protein>
    <submittedName>
        <fullName evidence="12">Uncharacterized protein</fullName>
    </submittedName>
</protein>
<dbReference type="PRINTS" id="PR00449">
    <property type="entry name" value="RASTRNSFRMNG"/>
</dbReference>
<organism evidence="12 13">
    <name type="scientific">Kalanchoe fedtschenkoi</name>
    <name type="common">Lavender scallops</name>
    <name type="synonym">South American air plant</name>
    <dbReference type="NCBI Taxonomy" id="63787"/>
    <lineage>
        <taxon>Eukaryota</taxon>
        <taxon>Viridiplantae</taxon>
        <taxon>Streptophyta</taxon>
        <taxon>Embryophyta</taxon>
        <taxon>Tracheophyta</taxon>
        <taxon>Spermatophyta</taxon>
        <taxon>Magnoliopsida</taxon>
        <taxon>eudicotyledons</taxon>
        <taxon>Gunneridae</taxon>
        <taxon>Pentapetalae</taxon>
        <taxon>Saxifragales</taxon>
        <taxon>Crassulaceae</taxon>
        <taxon>Kalanchoe</taxon>
    </lineage>
</organism>
<evidence type="ECO:0000313" key="12">
    <source>
        <dbReference type="EnsemblPlants" id="Kaladp0008s0914.1.v1.1"/>
    </source>
</evidence>
<dbReference type="PANTHER" id="PTHR47977">
    <property type="entry name" value="RAS-RELATED PROTEIN RAB"/>
    <property type="match status" value="1"/>
</dbReference>
<dbReference type="InterPro" id="IPR001806">
    <property type="entry name" value="Small_GTPase"/>
</dbReference>
<dbReference type="GO" id="GO:0015031">
    <property type="term" value="P:protein transport"/>
    <property type="evidence" value="ECO:0007669"/>
    <property type="project" value="UniProtKB-KW"/>
</dbReference>
<evidence type="ECO:0000256" key="1">
    <source>
        <dbReference type="ARBA" id="ARBA00004342"/>
    </source>
</evidence>
<dbReference type="GO" id="GO:0005886">
    <property type="term" value="C:plasma membrane"/>
    <property type="evidence" value="ECO:0007669"/>
    <property type="project" value="UniProtKB-SubCell"/>
</dbReference>
<comment type="function">
    <text evidence="11">Intracellular vesicle trafficking and protein transport.</text>
</comment>
<dbReference type="Proteomes" id="UP000594263">
    <property type="component" value="Unplaced"/>
</dbReference>
<dbReference type="Pfam" id="PF00071">
    <property type="entry name" value="Ras"/>
    <property type="match status" value="1"/>
</dbReference>
<comment type="similarity">
    <text evidence="2">Belongs to the small GTPase superfamily. Rab family.</text>
</comment>
<dbReference type="SMART" id="SM00174">
    <property type="entry name" value="RHO"/>
    <property type="match status" value="1"/>
</dbReference>